<reference evidence="2 3" key="1">
    <citation type="journal article" date="2011" name="J. Gen. Appl. Microbiol.">
        <title>Draft genome sequencing of the enigmatic basidiomycete Mixia osmundae.</title>
        <authorList>
            <person name="Nishida H."/>
            <person name="Nagatsuka Y."/>
            <person name="Sugiyama J."/>
        </authorList>
    </citation>
    <scope>NUCLEOTIDE SEQUENCE [LARGE SCALE GENOMIC DNA]</scope>
    <source>
        <strain evidence="3">CBS 9802 / IAM 14324 / JCM 22182 / KY 12970</strain>
    </source>
</reference>
<name>G7E1A1_MIXOS</name>
<dbReference type="RefSeq" id="XP_014567350.1">
    <property type="nucleotide sequence ID" value="XM_014711864.1"/>
</dbReference>
<evidence type="ECO:0000256" key="1">
    <source>
        <dbReference type="SAM" id="SignalP"/>
    </source>
</evidence>
<dbReference type="HOGENOM" id="CLU_1283532_0_0_1"/>
<dbReference type="Proteomes" id="UP000009131">
    <property type="component" value="Unassembled WGS sequence"/>
</dbReference>
<organism evidence="2 3">
    <name type="scientific">Mixia osmundae (strain CBS 9802 / IAM 14324 / JCM 22182 / KY 12970)</name>
    <dbReference type="NCBI Taxonomy" id="764103"/>
    <lineage>
        <taxon>Eukaryota</taxon>
        <taxon>Fungi</taxon>
        <taxon>Dikarya</taxon>
        <taxon>Basidiomycota</taxon>
        <taxon>Pucciniomycotina</taxon>
        <taxon>Mixiomycetes</taxon>
        <taxon>Mixiales</taxon>
        <taxon>Mixiaceae</taxon>
        <taxon>Mixia</taxon>
    </lineage>
</organism>
<accession>G7E1A1</accession>
<evidence type="ECO:0000313" key="3">
    <source>
        <dbReference type="Proteomes" id="UP000009131"/>
    </source>
</evidence>
<proteinExistence type="predicted"/>
<dbReference type="InParanoid" id="G7E1A1"/>
<reference evidence="2 3" key="2">
    <citation type="journal article" date="2012" name="Open Biol.">
        <title>Characteristics of nucleosomes and linker DNA regions on the genome of the basidiomycete Mixia osmundae revealed by mono- and dinucleosome mapping.</title>
        <authorList>
            <person name="Nishida H."/>
            <person name="Kondo S."/>
            <person name="Matsumoto T."/>
            <person name="Suzuki Y."/>
            <person name="Yoshikawa H."/>
            <person name="Taylor T.D."/>
            <person name="Sugiyama J."/>
        </authorList>
    </citation>
    <scope>NUCLEOTIDE SEQUENCE [LARGE SCALE GENOMIC DNA]</scope>
    <source>
        <strain evidence="3">CBS 9802 / IAM 14324 / JCM 22182 / KY 12970</strain>
    </source>
</reference>
<dbReference type="AlphaFoldDB" id="G7E1A1"/>
<feature type="chain" id="PRO_5012949085" description="Autophagy-related protein 27" evidence="1">
    <location>
        <begin position="16"/>
        <end position="215"/>
    </location>
</feature>
<feature type="signal peptide" evidence="1">
    <location>
        <begin position="1"/>
        <end position="15"/>
    </location>
</feature>
<evidence type="ECO:0008006" key="4">
    <source>
        <dbReference type="Google" id="ProtNLM"/>
    </source>
</evidence>
<evidence type="ECO:0000313" key="2">
    <source>
        <dbReference type="EMBL" id="GAA96611.1"/>
    </source>
</evidence>
<gene>
    <name evidence="2" type="primary">Mo03281</name>
    <name evidence="2" type="ORF">E5Q_03281</name>
</gene>
<keyword evidence="3" id="KW-1185">Reference proteome</keyword>
<protein>
    <recommendedName>
        <fullName evidence="4">Autophagy-related protein 27</fullName>
    </recommendedName>
</protein>
<comment type="caution">
    <text evidence="2">The sequence shown here is derived from an EMBL/GenBank/DDBJ whole genome shotgun (WGS) entry which is preliminary data.</text>
</comment>
<sequence>MIFSILPLVFSAAGAAIDQATRVGQFDPACSARRRLLTIVAASRALTPRFLVLDPTQRCSSRPRIEIMLATMFGMLSLVYMVAAAAVQAGQYAVQPFQICLLDTTLIGGRRWLFGFELEHTPNALQPFTAKAEDDDTPLHCTPAFTRDPNSHPFECDYLATDLFSSKISTKIAFVFRVEGKYLTYELLPSTAFHTGLKSWSLHCDQQLVEERKST</sequence>
<keyword evidence="1" id="KW-0732">Signal</keyword>
<dbReference type="EMBL" id="BABT02000102">
    <property type="protein sequence ID" value="GAA96611.1"/>
    <property type="molecule type" value="Genomic_DNA"/>
</dbReference>